<comment type="caution">
    <text evidence="2">The sequence shown here is derived from an EMBL/GenBank/DDBJ whole genome shotgun (WGS) entry which is preliminary data.</text>
</comment>
<dbReference type="Proteomes" id="UP000188320">
    <property type="component" value="Unassembled WGS sequence"/>
</dbReference>
<feature type="region of interest" description="Disordered" evidence="1">
    <location>
        <begin position="193"/>
        <end position="282"/>
    </location>
</feature>
<keyword evidence="3" id="KW-1185">Reference proteome</keyword>
<feature type="region of interest" description="Disordered" evidence="1">
    <location>
        <begin position="295"/>
        <end position="400"/>
    </location>
</feature>
<protein>
    <submittedName>
        <fullName evidence="2">Uncharacterized protein</fullName>
    </submittedName>
</protein>
<feature type="compositionally biased region" description="Polar residues" evidence="1">
    <location>
        <begin position="1"/>
        <end position="18"/>
    </location>
</feature>
<evidence type="ECO:0000313" key="2">
    <source>
        <dbReference type="EMBL" id="OMH86240.1"/>
    </source>
</evidence>
<gene>
    <name evidence="2" type="ORF">AX774_g131</name>
</gene>
<accession>A0A1R1PZ63</accession>
<sequence length="400" mass="45204">MEFEFTMSNEHVGQSTSRSDGEETPPPSSASDTNTMPDTTTPAADTTSVAQTTENNETIPNVAEREPIEWFSHEPFHSNNVSLGYRRRFSSRIFDSRNLTSARITQFWRERIQRTGTSTRRSTRRLTSRVTTYDECVLYLASVRIEIARNSQRPIISRSTDLQGTSLDGIIPHHRSTTTENVLLPQPRNFENSLVDPISNAHNAHNAHSKDSKTLQEGRFSATENSTNSELQQGQSSFSTHANETQNQENSGNINQRIQQVGSDTLGQQRHRFPSRPLRRFRHRVMPNLKLEGRHDVSAFTGNQEETGNTLNTINSNSIPTGFEPNVRPRKTRRGSTQSKQNVKEPKDNTTADPGFLKKMSENPEEERFDDTSSTDVDIYTSDTEPDSEDDYYAHGSGCY</sequence>
<organism evidence="2 3">
    <name type="scientific">Zancudomyces culisetae</name>
    <name type="common">Gut fungus</name>
    <name type="synonym">Smittium culisetae</name>
    <dbReference type="NCBI Taxonomy" id="1213189"/>
    <lineage>
        <taxon>Eukaryota</taxon>
        <taxon>Fungi</taxon>
        <taxon>Fungi incertae sedis</taxon>
        <taxon>Zoopagomycota</taxon>
        <taxon>Kickxellomycotina</taxon>
        <taxon>Harpellomycetes</taxon>
        <taxon>Harpellales</taxon>
        <taxon>Legeriomycetaceae</taxon>
        <taxon>Zancudomyces</taxon>
    </lineage>
</organism>
<feature type="compositionally biased region" description="Polar residues" evidence="1">
    <location>
        <begin position="300"/>
        <end position="320"/>
    </location>
</feature>
<feature type="region of interest" description="Disordered" evidence="1">
    <location>
        <begin position="1"/>
        <end position="61"/>
    </location>
</feature>
<dbReference type="EMBL" id="LSSK01000009">
    <property type="protein sequence ID" value="OMH86240.1"/>
    <property type="molecule type" value="Genomic_DNA"/>
</dbReference>
<evidence type="ECO:0000313" key="3">
    <source>
        <dbReference type="Proteomes" id="UP000188320"/>
    </source>
</evidence>
<feature type="compositionally biased region" description="Basic residues" evidence="1">
    <location>
        <begin position="269"/>
        <end position="282"/>
    </location>
</feature>
<name>A0A1R1PZ63_ZANCU</name>
<feature type="compositionally biased region" description="Polar residues" evidence="1">
    <location>
        <begin position="49"/>
        <end position="59"/>
    </location>
</feature>
<reference evidence="3" key="1">
    <citation type="submission" date="2017-01" db="EMBL/GenBank/DDBJ databases">
        <authorList>
            <person name="Wang Y."/>
            <person name="White M."/>
            <person name="Kvist S."/>
            <person name="Moncalvo J.-M."/>
        </authorList>
    </citation>
    <scope>NUCLEOTIDE SEQUENCE [LARGE SCALE GENOMIC DNA]</scope>
    <source>
        <strain evidence="3">COL-18-3</strain>
    </source>
</reference>
<dbReference type="AlphaFoldDB" id="A0A1R1PZ63"/>
<proteinExistence type="predicted"/>
<feature type="compositionally biased region" description="Polar residues" evidence="1">
    <location>
        <begin position="222"/>
        <end position="268"/>
    </location>
</feature>
<evidence type="ECO:0000256" key="1">
    <source>
        <dbReference type="SAM" id="MobiDB-lite"/>
    </source>
</evidence>
<feature type="compositionally biased region" description="Low complexity" evidence="1">
    <location>
        <begin position="30"/>
        <end position="48"/>
    </location>
</feature>